<dbReference type="PROSITE" id="PS50075">
    <property type="entry name" value="CARRIER"/>
    <property type="match status" value="1"/>
</dbReference>
<comment type="function">
    <text evidence="14">Carrier of the growing fatty acid chain in fatty acid biosynthesis.</text>
</comment>
<dbReference type="NCBIfam" id="TIGR00517">
    <property type="entry name" value="acyl_carrier"/>
    <property type="match status" value="1"/>
</dbReference>
<dbReference type="RefSeq" id="XP_002109530.1">
    <property type="nucleotide sequence ID" value="XM_002109494.1"/>
</dbReference>
<evidence type="ECO:0000256" key="2">
    <source>
        <dbReference type="ARBA" id="ARBA00005194"/>
    </source>
</evidence>
<keyword evidence="7" id="KW-0597">Phosphoprotein</keyword>
<evidence type="ECO:0000313" key="17">
    <source>
        <dbReference type="Proteomes" id="UP000009022"/>
    </source>
</evidence>
<dbReference type="PhylomeDB" id="B3RPT6"/>
<accession>B3RPT6</accession>
<dbReference type="FunCoup" id="B3RPT6">
    <property type="interactions" value="1779"/>
</dbReference>
<keyword evidence="11" id="KW-0443">Lipid metabolism</keyword>
<dbReference type="PROSITE" id="PS00012">
    <property type="entry name" value="PHOSPHOPANTETHEINE"/>
    <property type="match status" value="1"/>
</dbReference>
<comment type="similarity">
    <text evidence="3">Belongs to the acyl carrier protein (ACP) family.</text>
</comment>
<keyword evidence="12" id="KW-0496">Mitochondrion</keyword>
<evidence type="ECO:0000256" key="6">
    <source>
        <dbReference type="ARBA" id="ARBA00022516"/>
    </source>
</evidence>
<evidence type="ECO:0000256" key="13">
    <source>
        <dbReference type="ARBA" id="ARBA00023160"/>
    </source>
</evidence>
<evidence type="ECO:0000256" key="7">
    <source>
        <dbReference type="ARBA" id="ARBA00022553"/>
    </source>
</evidence>
<dbReference type="InterPro" id="IPR036736">
    <property type="entry name" value="ACP-like_sf"/>
</dbReference>
<keyword evidence="8" id="KW-0276">Fatty acid metabolism</keyword>
<evidence type="ECO:0000256" key="8">
    <source>
        <dbReference type="ARBA" id="ARBA00022832"/>
    </source>
</evidence>
<proteinExistence type="inferred from homology"/>
<keyword evidence="5 14" id="KW-0596">Phosphopantetheine</keyword>
<sequence>MAKDHNLLGAVYLSLVKPSVRFYADHHGPNKEEIEHRVLEVLRSFDKVDTSKLSMDAHFINDMGLDSLDTVEIVMAFEDEFGIEITDADAEKIFNCSDAVAYVVKAMGIE</sequence>
<dbReference type="KEGG" id="tad:TRIADDRAFT_35520"/>
<keyword evidence="10" id="KW-0249">Electron transport</keyword>
<dbReference type="CTD" id="6751291"/>
<evidence type="ECO:0000256" key="9">
    <source>
        <dbReference type="ARBA" id="ARBA00022946"/>
    </source>
</evidence>
<dbReference type="SUPFAM" id="SSF47336">
    <property type="entry name" value="ACP-like"/>
    <property type="match status" value="1"/>
</dbReference>
<dbReference type="GeneID" id="6751291"/>
<dbReference type="PANTHER" id="PTHR20863:SF28">
    <property type="entry name" value="ACYL CARRIER PROTEIN, MITOCHONDRIAL"/>
    <property type="match status" value="1"/>
</dbReference>
<evidence type="ECO:0000313" key="16">
    <source>
        <dbReference type="EMBL" id="EDV27696.1"/>
    </source>
</evidence>
<comment type="subcellular location">
    <subcellularLocation>
        <location evidence="1">Mitochondrion</location>
    </subcellularLocation>
</comment>
<evidence type="ECO:0000256" key="12">
    <source>
        <dbReference type="ARBA" id="ARBA00023128"/>
    </source>
</evidence>
<dbReference type="GO" id="GO:0005739">
    <property type="term" value="C:mitochondrion"/>
    <property type="evidence" value="ECO:0000318"/>
    <property type="project" value="GO_Central"/>
</dbReference>
<dbReference type="GO" id="GO:0000036">
    <property type="term" value="F:acyl carrier activity"/>
    <property type="evidence" value="ECO:0000318"/>
    <property type="project" value="GO_Central"/>
</dbReference>
<dbReference type="Proteomes" id="UP000009022">
    <property type="component" value="Unassembled WGS sequence"/>
</dbReference>
<evidence type="ECO:0000256" key="11">
    <source>
        <dbReference type="ARBA" id="ARBA00023098"/>
    </source>
</evidence>
<evidence type="ECO:0000256" key="4">
    <source>
        <dbReference type="ARBA" id="ARBA00022448"/>
    </source>
</evidence>
<evidence type="ECO:0000259" key="15">
    <source>
        <dbReference type="PROSITE" id="PS50075"/>
    </source>
</evidence>
<dbReference type="eggNOG" id="KOG1748">
    <property type="taxonomic scope" value="Eukaryota"/>
</dbReference>
<keyword evidence="4" id="KW-0813">Transport</keyword>
<evidence type="ECO:0000256" key="5">
    <source>
        <dbReference type="ARBA" id="ARBA00022450"/>
    </source>
</evidence>
<dbReference type="InterPro" id="IPR003231">
    <property type="entry name" value="ACP"/>
</dbReference>
<dbReference type="GO" id="GO:0000035">
    <property type="term" value="F:acyl binding"/>
    <property type="evidence" value="ECO:0000318"/>
    <property type="project" value="GO_Central"/>
</dbReference>
<protein>
    <recommendedName>
        <fullName evidence="14">Acyl carrier protein</fullName>
    </recommendedName>
</protein>
<dbReference type="STRING" id="10228.B3RPT6"/>
<keyword evidence="6 14" id="KW-0444">Lipid biosynthesis</keyword>
<dbReference type="FunFam" id="1.10.1200.10:FF:000003">
    <property type="entry name" value="Acyl carrier protein"/>
    <property type="match status" value="1"/>
</dbReference>
<dbReference type="Gene3D" id="1.10.1200.10">
    <property type="entry name" value="ACP-like"/>
    <property type="match status" value="1"/>
</dbReference>
<dbReference type="Pfam" id="PF00550">
    <property type="entry name" value="PP-binding"/>
    <property type="match status" value="1"/>
</dbReference>
<dbReference type="InterPro" id="IPR009081">
    <property type="entry name" value="PP-bd_ACP"/>
</dbReference>
<reference evidence="16 17" key="1">
    <citation type="journal article" date="2008" name="Nature">
        <title>The Trichoplax genome and the nature of placozoans.</title>
        <authorList>
            <person name="Srivastava M."/>
            <person name="Begovic E."/>
            <person name="Chapman J."/>
            <person name="Putnam N.H."/>
            <person name="Hellsten U."/>
            <person name="Kawashima T."/>
            <person name="Kuo A."/>
            <person name="Mitros T."/>
            <person name="Salamov A."/>
            <person name="Carpenter M.L."/>
            <person name="Signorovitch A.Y."/>
            <person name="Moreno M.A."/>
            <person name="Kamm K."/>
            <person name="Grimwood J."/>
            <person name="Schmutz J."/>
            <person name="Shapiro H."/>
            <person name="Grigoriev I.V."/>
            <person name="Buss L.W."/>
            <person name="Schierwater B."/>
            <person name="Dellaporta S.L."/>
            <person name="Rokhsar D.S."/>
        </authorList>
    </citation>
    <scope>NUCLEOTIDE SEQUENCE [LARGE SCALE GENOMIC DNA]</scope>
    <source>
        <strain evidence="16 17">Grell-BS-1999</strain>
    </source>
</reference>
<dbReference type="InterPro" id="IPR006162">
    <property type="entry name" value="Ppantetheine_attach_site"/>
</dbReference>
<dbReference type="AlphaFoldDB" id="B3RPT6"/>
<keyword evidence="13 14" id="KW-0275">Fatty acid biosynthesis</keyword>
<dbReference type="PANTHER" id="PTHR20863">
    <property type="entry name" value="ACYL CARRIER PROTEIN"/>
    <property type="match status" value="1"/>
</dbReference>
<evidence type="ECO:0000256" key="10">
    <source>
        <dbReference type="ARBA" id="ARBA00022982"/>
    </source>
</evidence>
<dbReference type="HOGENOM" id="CLU_108696_5_1_1"/>
<dbReference type="InParanoid" id="B3RPT6"/>
<feature type="domain" description="Carrier" evidence="15">
    <location>
        <begin position="32"/>
        <end position="107"/>
    </location>
</feature>
<dbReference type="EMBL" id="DS985242">
    <property type="protein sequence ID" value="EDV27696.1"/>
    <property type="molecule type" value="Genomic_DNA"/>
</dbReference>
<keyword evidence="17" id="KW-1185">Reference proteome</keyword>
<keyword evidence="9" id="KW-0809">Transit peptide</keyword>
<dbReference type="HAMAP" id="MF_01217">
    <property type="entry name" value="Acyl_carrier"/>
    <property type="match status" value="1"/>
</dbReference>
<organism evidence="16 17">
    <name type="scientific">Trichoplax adhaerens</name>
    <name type="common">Trichoplax reptans</name>
    <dbReference type="NCBI Taxonomy" id="10228"/>
    <lineage>
        <taxon>Eukaryota</taxon>
        <taxon>Metazoa</taxon>
        <taxon>Placozoa</taxon>
        <taxon>Uniplacotomia</taxon>
        <taxon>Trichoplacea</taxon>
        <taxon>Trichoplacidae</taxon>
        <taxon>Trichoplax</taxon>
    </lineage>
</organism>
<evidence type="ECO:0000256" key="14">
    <source>
        <dbReference type="RuleBase" id="RU000722"/>
    </source>
</evidence>
<evidence type="ECO:0000256" key="3">
    <source>
        <dbReference type="ARBA" id="ARBA00010930"/>
    </source>
</evidence>
<dbReference type="OrthoDB" id="448946at2759"/>
<comment type="pathway">
    <text evidence="2">Lipid metabolism; fatty acid biosynthesis.</text>
</comment>
<evidence type="ECO:0000256" key="1">
    <source>
        <dbReference type="ARBA" id="ARBA00004173"/>
    </source>
</evidence>
<dbReference type="GO" id="GO:0045271">
    <property type="term" value="C:respiratory chain complex I"/>
    <property type="evidence" value="ECO:0000318"/>
    <property type="project" value="GO_Central"/>
</dbReference>
<gene>
    <name evidence="16" type="ORF">TRIADDRAFT_35520</name>
</gene>
<dbReference type="NCBIfam" id="NF002148">
    <property type="entry name" value="PRK00982.1-2"/>
    <property type="match status" value="1"/>
</dbReference>
<name>B3RPT6_TRIAD</name>